<dbReference type="Proteomes" id="UP001501442">
    <property type="component" value="Unassembled WGS sequence"/>
</dbReference>
<evidence type="ECO:0000313" key="2">
    <source>
        <dbReference type="Proteomes" id="UP001501442"/>
    </source>
</evidence>
<sequence length="89" mass="10690">MLYGRDDFGELDYRSYVETLLVMKETPGWQYLFTEVDLRHRKFHATVRQLEKTLEVFPSLFPDHDYGHLQERFQARCDRPTGGRAPRVR</sequence>
<keyword evidence="2" id="KW-1185">Reference proteome</keyword>
<evidence type="ECO:0000313" key="1">
    <source>
        <dbReference type="EMBL" id="GAA4627937.1"/>
    </source>
</evidence>
<proteinExistence type="predicted"/>
<accession>A0ABP8UAT7</accession>
<comment type="caution">
    <text evidence="1">The sequence shown here is derived from an EMBL/GenBank/DDBJ whole genome shotgun (WGS) entry which is preliminary data.</text>
</comment>
<reference evidence="2" key="1">
    <citation type="journal article" date="2019" name="Int. J. Syst. Evol. Microbiol.">
        <title>The Global Catalogue of Microorganisms (GCM) 10K type strain sequencing project: providing services to taxonomists for standard genome sequencing and annotation.</title>
        <authorList>
            <consortium name="The Broad Institute Genomics Platform"/>
            <consortium name="The Broad Institute Genome Sequencing Center for Infectious Disease"/>
            <person name="Wu L."/>
            <person name="Ma J."/>
        </authorList>
    </citation>
    <scope>NUCLEOTIDE SEQUENCE [LARGE SCALE GENOMIC DNA]</scope>
    <source>
        <strain evidence="2">JCM 17939</strain>
    </source>
</reference>
<organism evidence="1 2">
    <name type="scientific">Actinoallomurus vinaceus</name>
    <dbReference type="NCBI Taxonomy" id="1080074"/>
    <lineage>
        <taxon>Bacteria</taxon>
        <taxon>Bacillati</taxon>
        <taxon>Actinomycetota</taxon>
        <taxon>Actinomycetes</taxon>
        <taxon>Streptosporangiales</taxon>
        <taxon>Thermomonosporaceae</taxon>
        <taxon>Actinoallomurus</taxon>
    </lineage>
</organism>
<name>A0ABP8UAT7_9ACTN</name>
<protein>
    <submittedName>
        <fullName evidence="1">Uncharacterized protein</fullName>
    </submittedName>
</protein>
<gene>
    <name evidence="1" type="ORF">GCM10023196_042230</name>
</gene>
<dbReference type="EMBL" id="BAABHK010000005">
    <property type="protein sequence ID" value="GAA4627937.1"/>
    <property type="molecule type" value="Genomic_DNA"/>
</dbReference>